<gene>
    <name evidence="2" type="ORF">GCM10009836_33600</name>
</gene>
<evidence type="ECO:0000259" key="1">
    <source>
        <dbReference type="Pfam" id="PF01796"/>
    </source>
</evidence>
<sequence length="140" mass="15150">MSGRPLLDAPGALGEVGPDETREFRARLAAGDFCLQRCHGCRTEHFPPGPACWRCGQVGLEWLPVEDPSAVVRSAVTIHRSFMAFADQVPYAVVLGELRAHPGVRVIARLAGEAVPIGSGVELVWTGDPSRAGYHWEPRP</sequence>
<dbReference type="InterPro" id="IPR002878">
    <property type="entry name" value="ChsH2_C"/>
</dbReference>
<dbReference type="InterPro" id="IPR012340">
    <property type="entry name" value="NA-bd_OB-fold"/>
</dbReference>
<evidence type="ECO:0000313" key="3">
    <source>
        <dbReference type="Proteomes" id="UP001500449"/>
    </source>
</evidence>
<accession>A0ABN2N4Q7</accession>
<feature type="domain" description="ChsH2 C-terminal OB-fold" evidence="1">
    <location>
        <begin position="69"/>
        <end position="125"/>
    </location>
</feature>
<dbReference type="SUPFAM" id="SSF50249">
    <property type="entry name" value="Nucleic acid-binding proteins"/>
    <property type="match status" value="1"/>
</dbReference>
<reference evidence="2 3" key="1">
    <citation type="journal article" date="2019" name="Int. J. Syst. Evol. Microbiol.">
        <title>The Global Catalogue of Microorganisms (GCM) 10K type strain sequencing project: providing services to taxonomists for standard genome sequencing and annotation.</title>
        <authorList>
            <consortium name="The Broad Institute Genomics Platform"/>
            <consortium name="The Broad Institute Genome Sequencing Center for Infectious Disease"/>
            <person name="Wu L."/>
            <person name="Ma J."/>
        </authorList>
    </citation>
    <scope>NUCLEOTIDE SEQUENCE [LARGE SCALE GENOMIC DNA]</scope>
    <source>
        <strain evidence="2 3">JCM 16009</strain>
    </source>
</reference>
<dbReference type="InterPro" id="IPR052513">
    <property type="entry name" value="Thioester_dehydratase-like"/>
</dbReference>
<organism evidence="2 3">
    <name type="scientific">Pseudonocardia ailaonensis</name>
    <dbReference type="NCBI Taxonomy" id="367279"/>
    <lineage>
        <taxon>Bacteria</taxon>
        <taxon>Bacillati</taxon>
        <taxon>Actinomycetota</taxon>
        <taxon>Actinomycetes</taxon>
        <taxon>Pseudonocardiales</taxon>
        <taxon>Pseudonocardiaceae</taxon>
        <taxon>Pseudonocardia</taxon>
    </lineage>
</organism>
<dbReference type="PANTHER" id="PTHR34075:SF5">
    <property type="entry name" value="BLR3430 PROTEIN"/>
    <property type="match status" value="1"/>
</dbReference>
<proteinExistence type="predicted"/>
<dbReference type="EMBL" id="BAAAQK010000009">
    <property type="protein sequence ID" value="GAA1850934.1"/>
    <property type="molecule type" value="Genomic_DNA"/>
</dbReference>
<dbReference type="Proteomes" id="UP001500449">
    <property type="component" value="Unassembled WGS sequence"/>
</dbReference>
<protein>
    <recommendedName>
        <fullName evidence="1">ChsH2 C-terminal OB-fold domain-containing protein</fullName>
    </recommendedName>
</protein>
<dbReference type="Pfam" id="PF01796">
    <property type="entry name" value="OB_ChsH2_C"/>
    <property type="match status" value="1"/>
</dbReference>
<keyword evidence="3" id="KW-1185">Reference proteome</keyword>
<evidence type="ECO:0000313" key="2">
    <source>
        <dbReference type="EMBL" id="GAA1850934.1"/>
    </source>
</evidence>
<comment type="caution">
    <text evidence="2">The sequence shown here is derived from an EMBL/GenBank/DDBJ whole genome shotgun (WGS) entry which is preliminary data.</text>
</comment>
<dbReference type="PANTHER" id="PTHR34075">
    <property type="entry name" value="BLR3430 PROTEIN"/>
    <property type="match status" value="1"/>
</dbReference>
<name>A0ABN2N4Q7_9PSEU</name>
<dbReference type="RefSeq" id="WP_344417610.1">
    <property type="nucleotide sequence ID" value="NZ_BAAAQK010000009.1"/>
</dbReference>